<dbReference type="Proteomes" id="UP001501867">
    <property type="component" value="Unassembled WGS sequence"/>
</dbReference>
<dbReference type="EMBL" id="BAAABV010000023">
    <property type="protein sequence ID" value="GAA0303476.1"/>
    <property type="molecule type" value="Genomic_DNA"/>
</dbReference>
<organism evidence="1 2">
    <name type="scientific">Streptomyces polychromogenes</name>
    <dbReference type="NCBI Taxonomy" id="67342"/>
    <lineage>
        <taxon>Bacteria</taxon>
        <taxon>Bacillati</taxon>
        <taxon>Actinomycetota</taxon>
        <taxon>Actinomycetes</taxon>
        <taxon>Kitasatosporales</taxon>
        <taxon>Streptomycetaceae</taxon>
        <taxon>Streptomyces</taxon>
    </lineage>
</organism>
<sequence length="123" mass="13748">MNWEVIVVEPALSWLHALRQNDRPTLIQISKAITALRQEGPAMGRPLVDTVRGSRLANLKELRPGSTGGSEVRLLFVFDPLRRAVFLVGGDKAGDWRGWYLSAVPLAEKAYEDYLTELEEDTA</sequence>
<evidence type="ECO:0000313" key="1">
    <source>
        <dbReference type="EMBL" id="GAA0303476.1"/>
    </source>
</evidence>
<evidence type="ECO:0008006" key="3">
    <source>
        <dbReference type="Google" id="ProtNLM"/>
    </source>
</evidence>
<comment type="caution">
    <text evidence="1">The sequence shown here is derived from an EMBL/GenBank/DDBJ whole genome shotgun (WGS) entry which is preliminary data.</text>
</comment>
<dbReference type="Pfam" id="PF05973">
    <property type="entry name" value="Gp49"/>
    <property type="match status" value="1"/>
</dbReference>
<reference evidence="1 2" key="1">
    <citation type="journal article" date="2019" name="Int. J. Syst. Evol. Microbiol.">
        <title>The Global Catalogue of Microorganisms (GCM) 10K type strain sequencing project: providing services to taxonomists for standard genome sequencing and annotation.</title>
        <authorList>
            <consortium name="The Broad Institute Genomics Platform"/>
            <consortium name="The Broad Institute Genome Sequencing Center for Infectious Disease"/>
            <person name="Wu L."/>
            <person name="Ma J."/>
        </authorList>
    </citation>
    <scope>NUCLEOTIDE SEQUENCE [LARGE SCALE GENOMIC DNA]</scope>
    <source>
        <strain evidence="1 2">JCM 4505</strain>
    </source>
</reference>
<dbReference type="RefSeq" id="WP_344163139.1">
    <property type="nucleotide sequence ID" value="NZ_BAAABV010000023.1"/>
</dbReference>
<proteinExistence type="predicted"/>
<protein>
    <recommendedName>
        <fullName evidence="3">Addiction module toxin RelE</fullName>
    </recommendedName>
</protein>
<gene>
    <name evidence="1" type="ORF">GCM10010302_47500</name>
</gene>
<accession>A0ABN0VIH8</accession>
<keyword evidence="2" id="KW-1185">Reference proteome</keyword>
<evidence type="ECO:0000313" key="2">
    <source>
        <dbReference type="Proteomes" id="UP001501867"/>
    </source>
</evidence>
<name>A0ABN0VIH8_9ACTN</name>
<dbReference type="InterPro" id="IPR009241">
    <property type="entry name" value="HigB-like"/>
</dbReference>